<reference evidence="1 2" key="1">
    <citation type="submission" date="2019-09" db="EMBL/GenBank/DDBJ databases">
        <title>YIM 132548 draft genome.</title>
        <authorList>
            <person name="Jiang L."/>
        </authorList>
    </citation>
    <scope>NUCLEOTIDE SEQUENCE [LARGE SCALE GENOMIC DNA]</scope>
    <source>
        <strain evidence="1 2">YIM 132548</strain>
    </source>
</reference>
<dbReference type="AlphaFoldDB" id="A0A6N6MTR4"/>
<name>A0A6N6MTR4_9HYPH</name>
<evidence type="ECO:0000313" key="2">
    <source>
        <dbReference type="Proteomes" id="UP000441523"/>
    </source>
</evidence>
<dbReference type="NCBIfam" id="TIGR02444">
    <property type="entry name" value="TIGR02444 family protein"/>
    <property type="match status" value="1"/>
</dbReference>
<keyword evidence="2" id="KW-1185">Reference proteome</keyword>
<gene>
    <name evidence="1" type="ORF">F6X51_11125</name>
</gene>
<sequence>MTGDPLWTFACAFYGRPGIAEACLALQDEADVDVALLLYLIWCAQTGRPVDAAAIVRAEARAAPWRAQVIAPLRAVRRAMRSELLPGQPTQALRERIKAVELEAERLALAALSAAAPSPTGPAGSGGDALALYSAHLGRPWPDAPLQMLRATLGPD</sequence>
<dbReference type="RefSeq" id="WP_150963550.1">
    <property type="nucleotide sequence ID" value="NZ_VZZJ01000007.1"/>
</dbReference>
<dbReference type="Pfam" id="PF09523">
    <property type="entry name" value="DUF2390"/>
    <property type="match status" value="1"/>
</dbReference>
<dbReference type="EMBL" id="VZZJ01000007">
    <property type="protein sequence ID" value="KAB1073730.1"/>
    <property type="molecule type" value="Genomic_DNA"/>
</dbReference>
<protein>
    <submittedName>
        <fullName evidence="1">TIGR02444 family protein</fullName>
    </submittedName>
</protein>
<proteinExistence type="predicted"/>
<dbReference type="InterPro" id="IPR012659">
    <property type="entry name" value="CHP02444"/>
</dbReference>
<comment type="caution">
    <text evidence="1">The sequence shown here is derived from an EMBL/GenBank/DDBJ whole genome shotgun (WGS) entry which is preliminary data.</text>
</comment>
<evidence type="ECO:0000313" key="1">
    <source>
        <dbReference type="EMBL" id="KAB1073730.1"/>
    </source>
</evidence>
<accession>A0A6N6MTR4</accession>
<organism evidence="1 2">
    <name type="scientific">Methylobacterium planeticum</name>
    <dbReference type="NCBI Taxonomy" id="2615211"/>
    <lineage>
        <taxon>Bacteria</taxon>
        <taxon>Pseudomonadati</taxon>
        <taxon>Pseudomonadota</taxon>
        <taxon>Alphaproteobacteria</taxon>
        <taxon>Hyphomicrobiales</taxon>
        <taxon>Methylobacteriaceae</taxon>
        <taxon>Methylobacterium</taxon>
    </lineage>
</organism>
<dbReference type="Proteomes" id="UP000441523">
    <property type="component" value="Unassembled WGS sequence"/>
</dbReference>